<gene>
    <name evidence="2" type="ORF">CRG98_036321</name>
</gene>
<dbReference type="Pfam" id="PF03004">
    <property type="entry name" value="Transposase_24"/>
    <property type="match status" value="1"/>
</dbReference>
<dbReference type="AlphaFoldDB" id="A0A2I0IGU8"/>
<dbReference type="InterPro" id="IPR004252">
    <property type="entry name" value="Probable_transposase_24"/>
</dbReference>
<dbReference type="Proteomes" id="UP000233551">
    <property type="component" value="Unassembled WGS sequence"/>
</dbReference>
<organism evidence="2 3">
    <name type="scientific">Punica granatum</name>
    <name type="common">Pomegranate</name>
    <dbReference type="NCBI Taxonomy" id="22663"/>
    <lineage>
        <taxon>Eukaryota</taxon>
        <taxon>Viridiplantae</taxon>
        <taxon>Streptophyta</taxon>
        <taxon>Embryophyta</taxon>
        <taxon>Tracheophyta</taxon>
        <taxon>Spermatophyta</taxon>
        <taxon>Magnoliopsida</taxon>
        <taxon>eudicotyledons</taxon>
        <taxon>Gunneridae</taxon>
        <taxon>Pentapetalae</taxon>
        <taxon>rosids</taxon>
        <taxon>malvids</taxon>
        <taxon>Myrtales</taxon>
        <taxon>Lythraceae</taxon>
        <taxon>Punica</taxon>
    </lineage>
</organism>
<keyword evidence="3" id="KW-1185">Reference proteome</keyword>
<reference evidence="2 3" key="1">
    <citation type="submission" date="2017-11" db="EMBL/GenBank/DDBJ databases">
        <title>De-novo sequencing of pomegranate (Punica granatum L.) genome.</title>
        <authorList>
            <person name="Akparov Z."/>
            <person name="Amiraslanov A."/>
            <person name="Hajiyeva S."/>
            <person name="Abbasov M."/>
            <person name="Kaur K."/>
            <person name="Hamwieh A."/>
            <person name="Solovyev V."/>
            <person name="Salamov A."/>
            <person name="Braich B."/>
            <person name="Kosarev P."/>
            <person name="Mahmoud A."/>
            <person name="Hajiyev E."/>
            <person name="Babayeva S."/>
            <person name="Izzatullayeva V."/>
            <person name="Mammadov A."/>
            <person name="Mammadov A."/>
            <person name="Sharifova S."/>
            <person name="Ojaghi J."/>
            <person name="Eynullazada K."/>
            <person name="Bayramov B."/>
            <person name="Abdulazimova A."/>
            <person name="Shahmuradov I."/>
        </authorList>
    </citation>
    <scope>NUCLEOTIDE SEQUENCE [LARGE SCALE GENOMIC DNA]</scope>
    <source>
        <strain evidence="3">cv. AG2017</strain>
        <tissue evidence="2">Leaf</tissue>
    </source>
</reference>
<protein>
    <submittedName>
        <fullName evidence="2">Uncharacterized protein</fullName>
    </submittedName>
</protein>
<feature type="region of interest" description="Disordered" evidence="1">
    <location>
        <begin position="167"/>
        <end position="200"/>
    </location>
</feature>
<dbReference type="EMBL" id="PGOL01003064">
    <property type="protein sequence ID" value="PKI43235.1"/>
    <property type="molecule type" value="Genomic_DNA"/>
</dbReference>
<feature type="compositionally biased region" description="Basic and acidic residues" evidence="1">
    <location>
        <begin position="185"/>
        <end position="194"/>
    </location>
</feature>
<evidence type="ECO:0000313" key="2">
    <source>
        <dbReference type="EMBL" id="PKI43235.1"/>
    </source>
</evidence>
<feature type="region of interest" description="Disordered" evidence="1">
    <location>
        <begin position="75"/>
        <end position="103"/>
    </location>
</feature>
<name>A0A2I0IGU8_PUNGR</name>
<sequence length="200" mass="22553">MWFREWKAKWIKQPYQDLSKQNSENRALSAGGCVHTGGSISIGTHIMKMLHQKQKECCIWVDPRSANTHGDYVKEVSSSVESRERDENVETPSPGTNESHDDMWIQVAGGPNKKGRVYGMSYSLASSQPPFPSNMPRPPFPMNLLQPPFPLSRLSMPSFPTPRFDGNALGSDVYRPDMSGCVNNETHDQQRQDDHTDDTE</sequence>
<evidence type="ECO:0000256" key="1">
    <source>
        <dbReference type="SAM" id="MobiDB-lite"/>
    </source>
</evidence>
<comment type="caution">
    <text evidence="2">The sequence shown here is derived from an EMBL/GenBank/DDBJ whole genome shotgun (WGS) entry which is preliminary data.</text>
</comment>
<proteinExistence type="predicted"/>
<accession>A0A2I0IGU8</accession>
<evidence type="ECO:0000313" key="3">
    <source>
        <dbReference type="Proteomes" id="UP000233551"/>
    </source>
</evidence>